<dbReference type="InterPro" id="IPR013520">
    <property type="entry name" value="Ribonucl_H"/>
</dbReference>
<dbReference type="SUPFAM" id="SSF53098">
    <property type="entry name" value="Ribonuclease H-like"/>
    <property type="match status" value="1"/>
</dbReference>
<protein>
    <recommendedName>
        <fullName evidence="4">Exonuclease domain-containing protein</fullName>
    </recommendedName>
</protein>
<keyword evidence="1" id="KW-0540">Nuclease</keyword>
<dbReference type="InterPro" id="IPR012337">
    <property type="entry name" value="RNaseH-like_sf"/>
</dbReference>
<name>A0ABP9M4N6_9BURK</name>
<proteinExistence type="predicted"/>
<reference evidence="6" key="1">
    <citation type="journal article" date="2019" name="Int. J. Syst. Evol. Microbiol.">
        <title>The Global Catalogue of Microorganisms (GCM) 10K type strain sequencing project: providing services to taxonomists for standard genome sequencing and annotation.</title>
        <authorList>
            <consortium name="The Broad Institute Genomics Platform"/>
            <consortium name="The Broad Institute Genome Sequencing Center for Infectious Disease"/>
            <person name="Wu L."/>
            <person name="Ma J."/>
        </authorList>
    </citation>
    <scope>NUCLEOTIDE SEQUENCE [LARGE SCALE GENOMIC DNA]</scope>
    <source>
        <strain evidence="6">JCM 18423</strain>
    </source>
</reference>
<feature type="domain" description="Exonuclease" evidence="4">
    <location>
        <begin position="49"/>
        <end position="219"/>
    </location>
</feature>
<organism evidence="5 6">
    <name type="scientific">Paenalcaligenes hermetiae</name>
    <dbReference type="NCBI Taxonomy" id="1157987"/>
    <lineage>
        <taxon>Bacteria</taxon>
        <taxon>Pseudomonadati</taxon>
        <taxon>Pseudomonadota</taxon>
        <taxon>Betaproteobacteria</taxon>
        <taxon>Burkholderiales</taxon>
        <taxon>Alcaligenaceae</taxon>
        <taxon>Paenalcaligenes</taxon>
    </lineage>
</organism>
<dbReference type="EMBL" id="BAABKD010000009">
    <property type="protein sequence ID" value="GAA5091022.1"/>
    <property type="molecule type" value="Genomic_DNA"/>
</dbReference>
<dbReference type="PANTHER" id="PTHR30231">
    <property type="entry name" value="DNA POLYMERASE III SUBUNIT EPSILON"/>
    <property type="match status" value="1"/>
</dbReference>
<dbReference type="Gene3D" id="3.30.420.10">
    <property type="entry name" value="Ribonuclease H-like superfamily/Ribonuclease H"/>
    <property type="match status" value="1"/>
</dbReference>
<dbReference type="InterPro" id="IPR036397">
    <property type="entry name" value="RNaseH_sf"/>
</dbReference>
<dbReference type="RefSeq" id="WP_345370947.1">
    <property type="nucleotide sequence ID" value="NZ_BAABKD010000009.1"/>
</dbReference>
<keyword evidence="6" id="KW-1185">Reference proteome</keyword>
<dbReference type="CDD" id="cd06127">
    <property type="entry name" value="DEDDh"/>
    <property type="match status" value="1"/>
</dbReference>
<dbReference type="SMART" id="SM00479">
    <property type="entry name" value="EXOIII"/>
    <property type="match status" value="1"/>
</dbReference>
<dbReference type="Pfam" id="PF00929">
    <property type="entry name" value="RNase_T"/>
    <property type="match status" value="1"/>
</dbReference>
<accession>A0ABP9M4N6</accession>
<evidence type="ECO:0000256" key="2">
    <source>
        <dbReference type="ARBA" id="ARBA00022801"/>
    </source>
</evidence>
<comment type="caution">
    <text evidence="5">The sequence shown here is derived from an EMBL/GenBank/DDBJ whole genome shotgun (WGS) entry which is preliminary data.</text>
</comment>
<keyword evidence="2" id="KW-0378">Hydrolase</keyword>
<evidence type="ECO:0000256" key="3">
    <source>
        <dbReference type="ARBA" id="ARBA00022839"/>
    </source>
</evidence>
<keyword evidence="3" id="KW-0269">Exonuclease</keyword>
<evidence type="ECO:0000313" key="5">
    <source>
        <dbReference type="EMBL" id="GAA5091022.1"/>
    </source>
</evidence>
<gene>
    <name evidence="5" type="ORF">GCM10023337_16270</name>
</gene>
<dbReference type="Proteomes" id="UP001500227">
    <property type="component" value="Unassembled WGS sequence"/>
</dbReference>
<sequence length="244" mass="27550">MRYGWWQKLKNYYIAKRSQQTGTHPDRMAQHLVEQAPPIIPSDQPLHTPVMVFDLETTGLNTRTDTVLSIGAVKIQPEGIPLGAGFYQVLDIAVDLQGESQLIHGLTQKDLAQGCDPRQALLDFFLYAQDHIWLVFHAEFDRRMLKNAALQHLGLIVDPQPLDIAQIAPLLFPEHDHAHAGLDHWLEVFQLPMLARHNALADALAAAELLMILIHRAQEQGFQSWGEIQTACSKQRQLKRLLGT</sequence>
<evidence type="ECO:0000313" key="6">
    <source>
        <dbReference type="Proteomes" id="UP001500227"/>
    </source>
</evidence>
<evidence type="ECO:0000259" key="4">
    <source>
        <dbReference type="SMART" id="SM00479"/>
    </source>
</evidence>
<dbReference type="PANTHER" id="PTHR30231:SF4">
    <property type="entry name" value="PROTEIN NEN2"/>
    <property type="match status" value="1"/>
</dbReference>
<evidence type="ECO:0000256" key="1">
    <source>
        <dbReference type="ARBA" id="ARBA00022722"/>
    </source>
</evidence>